<feature type="compositionally biased region" description="Polar residues" evidence="1">
    <location>
        <begin position="16"/>
        <end position="27"/>
    </location>
</feature>
<reference evidence="2" key="1">
    <citation type="submission" date="2020-09" db="EMBL/GenBank/DDBJ databases">
        <title>Genome-Enabled Discovery of Anthraquinone Biosynthesis in Senna tora.</title>
        <authorList>
            <person name="Kang S.-H."/>
            <person name="Pandey R.P."/>
            <person name="Lee C.-M."/>
            <person name="Sim J.-S."/>
            <person name="Jeong J.-T."/>
            <person name="Choi B.-S."/>
            <person name="Jung M."/>
            <person name="Ginzburg D."/>
            <person name="Zhao K."/>
            <person name="Won S.Y."/>
            <person name="Oh T.-J."/>
            <person name="Yu Y."/>
            <person name="Kim N.-H."/>
            <person name="Lee O.R."/>
            <person name="Lee T.-H."/>
            <person name="Bashyal P."/>
            <person name="Kim T.-S."/>
            <person name="Lee W.-H."/>
            <person name="Kawkins C."/>
            <person name="Kim C.-K."/>
            <person name="Kim J.S."/>
            <person name="Ahn B.O."/>
            <person name="Rhee S.Y."/>
            <person name="Sohng J.K."/>
        </authorList>
    </citation>
    <scope>NUCLEOTIDE SEQUENCE</scope>
    <source>
        <tissue evidence="2">Leaf</tissue>
    </source>
</reference>
<comment type="caution">
    <text evidence="2">The sequence shown here is derived from an EMBL/GenBank/DDBJ whole genome shotgun (WGS) entry which is preliminary data.</text>
</comment>
<dbReference type="EMBL" id="JAAIUW010000011">
    <property type="protein sequence ID" value="KAF7808673.1"/>
    <property type="molecule type" value="Genomic_DNA"/>
</dbReference>
<dbReference type="Pfam" id="PF10151">
    <property type="entry name" value="TMEM214"/>
    <property type="match status" value="1"/>
</dbReference>
<dbReference type="AlphaFoldDB" id="A0A834SQ35"/>
<sequence>MEEKHGSFESGPNEVNGVSVSHHSNIISDHGWHKVTYAKRQKKTKPTKINSDSLANPNTIAANGILTGADNVFRSLEQQSEDRRRRILEAQRAANAASADAPVRSKQRSDDDDEDDDEEDDDAEHAAGNGTAGEVKKVKQKKPKKPKVTVAEAAAKIDAADLAAFLAEISTSYETQQDIQMMRFADYFGRAFSAVSSSQFPWMKLFRESTVAKLTEIPLSHISDVVYKTSIDWINQRSLEALSSFVLWSLDSILADLASQQAVAKGSKKAVQHTTSKSQVAMFVVLAMVLRRKPDVLTSQLSIIRENSKYQGHDKLPVIVWMIAQASVGDISVGLYAWARNLLPIVSGKSVNPQSRDLILQLVEKILSTPKARPILVNGAVRKGERLIPPPAFEILMRVTFPVSSARVKATERFEAIYSTLKEVALAGSPGSKAMKQVSQQIFSFAIRAAGESNPELSKEAASIFIWCLGQSSECYKQWEKNYQENIEASVSILKKLSEDWREHSAKLSPYEPLRETLKNFRQKNDKALATGTDASQQAHFKDADNFGCYCIVPQYGIMGFEETLGLQLAVLLLRIFCRAGRRQPNALFSPPHMHDSTGQMPER</sequence>
<keyword evidence="3" id="KW-1185">Reference proteome</keyword>
<dbReference type="InterPro" id="IPR019308">
    <property type="entry name" value="TMEM214"/>
</dbReference>
<feature type="region of interest" description="Disordered" evidence="1">
    <location>
        <begin position="1"/>
        <end position="70"/>
    </location>
</feature>
<gene>
    <name evidence="2" type="ORF">G2W53_035416</name>
</gene>
<accession>A0A834SQ35</accession>
<dbReference type="OrthoDB" id="10022292at2759"/>
<keyword evidence="2" id="KW-0472">Membrane</keyword>
<feature type="compositionally biased region" description="Basic residues" evidence="1">
    <location>
        <begin position="36"/>
        <end position="46"/>
    </location>
</feature>
<dbReference type="GO" id="GO:0005794">
    <property type="term" value="C:Golgi apparatus"/>
    <property type="evidence" value="ECO:0007669"/>
    <property type="project" value="TreeGrafter"/>
</dbReference>
<dbReference type="GO" id="GO:0005783">
    <property type="term" value="C:endoplasmic reticulum"/>
    <property type="evidence" value="ECO:0007669"/>
    <property type="project" value="TreeGrafter"/>
</dbReference>
<protein>
    <submittedName>
        <fullName evidence="2">Transmembrane protein 214-B-like</fullName>
    </submittedName>
</protein>
<dbReference type="PANTHER" id="PTHR13448:SF14">
    <property type="entry name" value="F26K24.17 PROTEIN"/>
    <property type="match status" value="1"/>
</dbReference>
<feature type="region of interest" description="Disordered" evidence="1">
    <location>
        <begin position="91"/>
        <end position="148"/>
    </location>
</feature>
<feature type="compositionally biased region" description="Acidic residues" evidence="1">
    <location>
        <begin position="110"/>
        <end position="123"/>
    </location>
</feature>
<name>A0A834SQ35_9FABA</name>
<feature type="compositionally biased region" description="Basic residues" evidence="1">
    <location>
        <begin position="138"/>
        <end position="147"/>
    </location>
</feature>
<dbReference type="Proteomes" id="UP000634136">
    <property type="component" value="Unassembled WGS sequence"/>
</dbReference>
<evidence type="ECO:0000313" key="3">
    <source>
        <dbReference type="Proteomes" id="UP000634136"/>
    </source>
</evidence>
<feature type="compositionally biased region" description="Low complexity" evidence="1">
    <location>
        <begin position="91"/>
        <end position="101"/>
    </location>
</feature>
<keyword evidence="2" id="KW-0812">Transmembrane</keyword>
<evidence type="ECO:0000313" key="2">
    <source>
        <dbReference type="EMBL" id="KAF7808673.1"/>
    </source>
</evidence>
<feature type="compositionally biased region" description="Polar residues" evidence="1">
    <location>
        <begin position="47"/>
        <end position="61"/>
    </location>
</feature>
<evidence type="ECO:0000256" key="1">
    <source>
        <dbReference type="SAM" id="MobiDB-lite"/>
    </source>
</evidence>
<organism evidence="2 3">
    <name type="scientific">Senna tora</name>
    <dbReference type="NCBI Taxonomy" id="362788"/>
    <lineage>
        <taxon>Eukaryota</taxon>
        <taxon>Viridiplantae</taxon>
        <taxon>Streptophyta</taxon>
        <taxon>Embryophyta</taxon>
        <taxon>Tracheophyta</taxon>
        <taxon>Spermatophyta</taxon>
        <taxon>Magnoliopsida</taxon>
        <taxon>eudicotyledons</taxon>
        <taxon>Gunneridae</taxon>
        <taxon>Pentapetalae</taxon>
        <taxon>rosids</taxon>
        <taxon>fabids</taxon>
        <taxon>Fabales</taxon>
        <taxon>Fabaceae</taxon>
        <taxon>Caesalpinioideae</taxon>
        <taxon>Cassia clade</taxon>
        <taxon>Senna</taxon>
    </lineage>
</organism>
<proteinExistence type="predicted"/>
<dbReference type="PANTHER" id="PTHR13448">
    <property type="entry name" value="TRANSMEMBRANE PROTEIN 214"/>
    <property type="match status" value="1"/>
</dbReference>